<dbReference type="AlphaFoldDB" id="A0A448XHV9"/>
<dbReference type="EMBL" id="CAAALY010254298">
    <property type="protein sequence ID" value="VEL37207.1"/>
    <property type="molecule type" value="Genomic_DNA"/>
</dbReference>
<protein>
    <submittedName>
        <fullName evidence="1">Uncharacterized protein</fullName>
    </submittedName>
</protein>
<name>A0A448XHV9_9PLAT</name>
<keyword evidence="2" id="KW-1185">Reference proteome</keyword>
<proteinExistence type="predicted"/>
<evidence type="ECO:0000313" key="1">
    <source>
        <dbReference type="EMBL" id="VEL37207.1"/>
    </source>
</evidence>
<organism evidence="1 2">
    <name type="scientific">Protopolystoma xenopodis</name>
    <dbReference type="NCBI Taxonomy" id="117903"/>
    <lineage>
        <taxon>Eukaryota</taxon>
        <taxon>Metazoa</taxon>
        <taxon>Spiralia</taxon>
        <taxon>Lophotrochozoa</taxon>
        <taxon>Platyhelminthes</taxon>
        <taxon>Monogenea</taxon>
        <taxon>Polyopisthocotylea</taxon>
        <taxon>Polystomatidea</taxon>
        <taxon>Polystomatidae</taxon>
        <taxon>Protopolystoma</taxon>
    </lineage>
</organism>
<comment type="caution">
    <text evidence="1">The sequence shown here is derived from an EMBL/GenBank/DDBJ whole genome shotgun (WGS) entry which is preliminary data.</text>
</comment>
<dbReference type="Proteomes" id="UP000784294">
    <property type="component" value="Unassembled WGS sequence"/>
</dbReference>
<sequence length="196" mass="21296">MLVPVYQSGEEGLCDRDLTILWLLARLQAYSAGQAQQLCQIWRQRARRLSRLQGASATGRPDRLASHPSSWVAGSANVDMHVDVDANAVTSHTSGVSAAFETVSNLVEPRLIRVHEASDYVVPVLPVTSALDLLDNPSFACSPDDGQSSDRLHQPPVAEVAAIVRLSFNPEHRQAICDLGGYVSRQPVAPETSCWL</sequence>
<reference evidence="1" key="1">
    <citation type="submission" date="2018-11" db="EMBL/GenBank/DDBJ databases">
        <authorList>
            <consortium name="Pathogen Informatics"/>
        </authorList>
    </citation>
    <scope>NUCLEOTIDE SEQUENCE</scope>
</reference>
<dbReference type="InterPro" id="IPR011989">
    <property type="entry name" value="ARM-like"/>
</dbReference>
<evidence type="ECO:0000313" key="2">
    <source>
        <dbReference type="Proteomes" id="UP000784294"/>
    </source>
</evidence>
<gene>
    <name evidence="1" type="ORF">PXEA_LOCUS30647</name>
</gene>
<accession>A0A448XHV9</accession>
<dbReference type="Gene3D" id="1.25.10.10">
    <property type="entry name" value="Leucine-rich Repeat Variant"/>
    <property type="match status" value="1"/>
</dbReference>
<dbReference type="OrthoDB" id="5918429at2759"/>